<keyword evidence="4" id="KW-1185">Reference proteome</keyword>
<keyword evidence="2" id="KW-1133">Transmembrane helix</keyword>
<evidence type="ECO:0000313" key="4">
    <source>
        <dbReference type="Proteomes" id="UP001201980"/>
    </source>
</evidence>
<accession>A0AAD5RM54</accession>
<feature type="region of interest" description="Disordered" evidence="1">
    <location>
        <begin position="71"/>
        <end position="168"/>
    </location>
</feature>
<proteinExistence type="predicted"/>
<dbReference type="Pfam" id="PF12273">
    <property type="entry name" value="RCR"/>
    <property type="match status" value="1"/>
</dbReference>
<dbReference type="PANTHER" id="PTHR28187">
    <property type="entry name" value="PROTEIN RCR1-RELATED"/>
    <property type="match status" value="1"/>
</dbReference>
<evidence type="ECO:0000313" key="3">
    <source>
        <dbReference type="EMBL" id="KAJ2897327.1"/>
    </source>
</evidence>
<evidence type="ECO:0000256" key="1">
    <source>
        <dbReference type="SAM" id="MobiDB-lite"/>
    </source>
</evidence>
<dbReference type="InterPro" id="IPR020999">
    <property type="entry name" value="Chitin_synth_reg_RCR"/>
</dbReference>
<name>A0AAD5RM54_9PEZI</name>
<dbReference type="EMBL" id="JAKWBI020000281">
    <property type="protein sequence ID" value="KAJ2897327.1"/>
    <property type="molecule type" value="Genomic_DNA"/>
</dbReference>
<dbReference type="GO" id="GO:0016192">
    <property type="term" value="P:vesicle-mediated transport"/>
    <property type="evidence" value="ECO:0007669"/>
    <property type="project" value="TreeGrafter"/>
</dbReference>
<evidence type="ECO:0000256" key="2">
    <source>
        <dbReference type="SAM" id="Phobius"/>
    </source>
</evidence>
<gene>
    <name evidence="3" type="ORF">MKZ38_004790</name>
</gene>
<dbReference type="Proteomes" id="UP001201980">
    <property type="component" value="Unassembled WGS sequence"/>
</dbReference>
<dbReference type="AlphaFoldDB" id="A0AAD5RM54"/>
<sequence length="168" mass="18780">MAPFLTLADENNMLSKRYYYYCDAGEDSCSNWYRWGRWVMAAVVVIFFFALFVIWGCFSSRRRRRRGARPMYGTGWLSQQPPNYPGPPGHGPGQHQPPPPAYGAPPQQPAYTGTSFSTGQGYYGHHEGIQMQPPRQSYQPNGRGDDAHEVSGANNDYYAPPSGPPPGK</sequence>
<feature type="transmembrane region" description="Helical" evidence="2">
    <location>
        <begin position="38"/>
        <end position="58"/>
    </location>
</feature>
<keyword evidence="2" id="KW-0472">Membrane</keyword>
<keyword evidence="2" id="KW-0812">Transmembrane</keyword>
<protein>
    <submittedName>
        <fullName evidence="3">Uncharacterized protein</fullName>
    </submittedName>
</protein>
<dbReference type="PANTHER" id="PTHR28187:SF1">
    <property type="entry name" value="PROTEIN RCR1-RELATED"/>
    <property type="match status" value="1"/>
</dbReference>
<feature type="compositionally biased region" description="Pro residues" evidence="1">
    <location>
        <begin position="82"/>
        <end position="108"/>
    </location>
</feature>
<reference evidence="3" key="1">
    <citation type="submission" date="2022-07" db="EMBL/GenBank/DDBJ databases">
        <title>Draft genome sequence of Zalerion maritima ATCC 34329, a (micro)plastics degrading marine fungus.</title>
        <authorList>
            <person name="Paco A."/>
            <person name="Goncalves M.F.M."/>
            <person name="Rocha-Santos T.A.P."/>
            <person name="Alves A."/>
        </authorList>
    </citation>
    <scope>NUCLEOTIDE SEQUENCE</scope>
    <source>
        <strain evidence="3">ATCC 34329</strain>
    </source>
</reference>
<comment type="caution">
    <text evidence="3">The sequence shown here is derived from an EMBL/GenBank/DDBJ whole genome shotgun (WGS) entry which is preliminary data.</text>
</comment>
<organism evidence="3 4">
    <name type="scientific">Zalerion maritima</name>
    <dbReference type="NCBI Taxonomy" id="339359"/>
    <lineage>
        <taxon>Eukaryota</taxon>
        <taxon>Fungi</taxon>
        <taxon>Dikarya</taxon>
        <taxon>Ascomycota</taxon>
        <taxon>Pezizomycotina</taxon>
        <taxon>Sordariomycetes</taxon>
        <taxon>Lulworthiomycetidae</taxon>
        <taxon>Lulworthiales</taxon>
        <taxon>Lulworthiaceae</taxon>
        <taxon>Zalerion</taxon>
    </lineage>
</organism>